<gene>
    <name evidence="3" type="ORF">KME65_14755</name>
</gene>
<reference evidence="3 4" key="1">
    <citation type="submission" date="2021-05" db="EMBL/GenBank/DDBJ databases">
        <title>Genetic and Functional Diversity in Clade A Lucinid endosymbionts from the Bahamas.</title>
        <authorList>
            <person name="Giani N.M."/>
            <person name="Engel A.S."/>
            <person name="Campbell B.J."/>
        </authorList>
    </citation>
    <scope>NUCLEOTIDE SEQUENCE [LARGE SCALE GENOMIC DNA]</scope>
    <source>
        <strain evidence="3">LUC16012Gg_MoonRockCtena</strain>
    </source>
</reference>
<feature type="transmembrane region" description="Helical" evidence="1">
    <location>
        <begin position="6"/>
        <end position="28"/>
    </location>
</feature>
<dbReference type="EMBL" id="JAHHGM010000014">
    <property type="protein sequence ID" value="MBT2990212.1"/>
    <property type="molecule type" value="Genomic_DNA"/>
</dbReference>
<feature type="transmembrane region" description="Helical" evidence="1">
    <location>
        <begin position="144"/>
        <end position="163"/>
    </location>
</feature>
<dbReference type="Proteomes" id="UP000770889">
    <property type="component" value="Unassembled WGS sequence"/>
</dbReference>
<keyword evidence="1" id="KW-1133">Transmembrane helix</keyword>
<evidence type="ECO:0000259" key="2">
    <source>
        <dbReference type="Pfam" id="PF12158"/>
    </source>
</evidence>
<evidence type="ECO:0000256" key="1">
    <source>
        <dbReference type="SAM" id="Phobius"/>
    </source>
</evidence>
<name>A0A944QUK4_9GAMM</name>
<dbReference type="InterPro" id="IPR021994">
    <property type="entry name" value="DUF3592"/>
</dbReference>
<evidence type="ECO:0000313" key="4">
    <source>
        <dbReference type="Proteomes" id="UP000770889"/>
    </source>
</evidence>
<proteinExistence type="predicted"/>
<evidence type="ECO:0000313" key="3">
    <source>
        <dbReference type="EMBL" id="MBT2990212.1"/>
    </source>
</evidence>
<dbReference type="AlphaFoldDB" id="A0A944QUK4"/>
<keyword evidence="1" id="KW-0472">Membrane</keyword>
<sequence length="166" mass="18741">MAPEYAHYILLLVAAILIVVGAGSLLNYRSQSSWLESKATLVSIEEHEEAVAISQYSRLKYYYPTIEYEYTANGKFYSGNRVSVEKENVWIPEVNAWGDPTPVEERWWLSLKPGDDLPVYINPRNHDQAVLIKGASKARSSHHLALLLGGMLVGLIWLTVVSFKFT</sequence>
<feature type="domain" description="DUF3592" evidence="2">
    <location>
        <begin position="54"/>
        <end position="135"/>
    </location>
</feature>
<dbReference type="Pfam" id="PF12158">
    <property type="entry name" value="DUF3592"/>
    <property type="match status" value="1"/>
</dbReference>
<keyword evidence="1" id="KW-0812">Transmembrane</keyword>
<organism evidence="3 4">
    <name type="scientific">Candidatus Thiodiazotropha taylori</name>
    <dbReference type="NCBI Taxonomy" id="2792791"/>
    <lineage>
        <taxon>Bacteria</taxon>
        <taxon>Pseudomonadati</taxon>
        <taxon>Pseudomonadota</taxon>
        <taxon>Gammaproteobacteria</taxon>
        <taxon>Chromatiales</taxon>
        <taxon>Sedimenticolaceae</taxon>
        <taxon>Candidatus Thiodiazotropha</taxon>
    </lineage>
</organism>
<protein>
    <submittedName>
        <fullName evidence="3">DUF3592 domain-containing protein</fullName>
    </submittedName>
</protein>
<accession>A0A944QUK4</accession>
<comment type="caution">
    <text evidence="3">The sequence shown here is derived from an EMBL/GenBank/DDBJ whole genome shotgun (WGS) entry which is preliminary data.</text>
</comment>